<accession>A0A2H0W4J0</accession>
<name>A0A2H0W4J0_9BACT</name>
<evidence type="ECO:0000256" key="6">
    <source>
        <dbReference type="SAM" id="Phobius"/>
    </source>
</evidence>
<gene>
    <name evidence="7" type="ORF">COT80_01760</name>
</gene>
<dbReference type="PANTHER" id="PTHR37467:SF1">
    <property type="entry name" value="EXPORTED CALCIUM-BINDING GLYCOPROTEIN"/>
    <property type="match status" value="1"/>
</dbReference>
<dbReference type="GO" id="GO:0005509">
    <property type="term" value="F:calcium ion binding"/>
    <property type="evidence" value="ECO:0007669"/>
    <property type="project" value="InterPro"/>
</dbReference>
<evidence type="ECO:0000256" key="1">
    <source>
        <dbReference type="ARBA" id="ARBA00004613"/>
    </source>
</evidence>
<evidence type="ECO:0000256" key="4">
    <source>
        <dbReference type="ARBA" id="ARBA00022837"/>
    </source>
</evidence>
<keyword evidence="4" id="KW-0106">Calcium</keyword>
<comment type="subcellular location">
    <subcellularLocation>
        <location evidence="1">Secreted</location>
    </subcellularLocation>
</comment>
<sequence>MEGENQFNREQSTEYLQSENEYEFLDVNNNTSADTRSTKEKVTVAFVLITAFFAIILGVTQFSTSAKKPLNDLMALTANGDSISNEVSTVLAQQQKDTDGDGLSDYDELNVYSTSPYLADSDSDGISDKEEIDGGHDPNCPGSDTCFRVETGLSQDLSQADQTTLLNAQSDPTVLRELLLKNGFPKTQLDSITDEQLLSTYQQAIAGQNPTTDSGTGAVGTGNLGSLSLSELQNLTGAQIRQLMIDQGAPADTLAQVSDEQLRSMFLTKLNSPGN</sequence>
<dbReference type="PANTHER" id="PTHR37467">
    <property type="entry name" value="EXPORTED CALCIUM-BINDING GLYCOPROTEIN-RELATED"/>
    <property type="match status" value="1"/>
</dbReference>
<feature type="transmembrane region" description="Helical" evidence="6">
    <location>
        <begin position="42"/>
        <end position="62"/>
    </location>
</feature>
<keyword evidence="6" id="KW-0472">Membrane</keyword>
<reference evidence="8" key="1">
    <citation type="submission" date="2017-09" db="EMBL/GenBank/DDBJ databases">
        <title>Depth-based differentiation of microbial function through sediment-hosted aquifers and enrichment of novel symbionts in the deep terrestrial subsurface.</title>
        <authorList>
            <person name="Probst A.J."/>
            <person name="Ladd B."/>
            <person name="Jarett J.K."/>
            <person name="Geller-Mcgrath D.E."/>
            <person name="Sieber C.M.K."/>
            <person name="Emerson J.B."/>
            <person name="Anantharaman K."/>
            <person name="Thomas B.C."/>
            <person name="Malmstrom R."/>
            <person name="Stieglmeier M."/>
            <person name="Klingl A."/>
            <person name="Woyke T."/>
            <person name="Ryan C.M."/>
            <person name="Banfield J.F."/>
        </authorList>
    </citation>
    <scope>NUCLEOTIDE SEQUENCE [LARGE SCALE GENOMIC DNA]</scope>
</reference>
<keyword evidence="6" id="KW-0812">Transmembrane</keyword>
<evidence type="ECO:0000256" key="3">
    <source>
        <dbReference type="ARBA" id="ARBA00022729"/>
    </source>
</evidence>
<evidence type="ECO:0000256" key="2">
    <source>
        <dbReference type="ARBA" id="ARBA00022525"/>
    </source>
</evidence>
<dbReference type="EMBL" id="PEZY01000005">
    <property type="protein sequence ID" value="PIS06275.1"/>
    <property type="molecule type" value="Genomic_DNA"/>
</dbReference>
<evidence type="ECO:0000313" key="7">
    <source>
        <dbReference type="EMBL" id="PIS06275.1"/>
    </source>
</evidence>
<keyword evidence="2" id="KW-0964">Secreted</keyword>
<keyword evidence="3" id="KW-0732">Signal</keyword>
<feature type="region of interest" description="Disordered" evidence="5">
    <location>
        <begin position="1"/>
        <end position="20"/>
    </location>
</feature>
<keyword evidence="6" id="KW-1133">Transmembrane helix</keyword>
<organism evidence="7 8">
    <name type="scientific">Candidatus Buchananbacteria bacterium CG10_big_fil_rev_8_21_14_0_10_33_19</name>
    <dbReference type="NCBI Taxonomy" id="1974525"/>
    <lineage>
        <taxon>Bacteria</taxon>
        <taxon>Candidatus Buchananiibacteriota</taxon>
    </lineage>
</organism>
<feature type="compositionally biased region" description="Basic and acidic residues" evidence="5">
    <location>
        <begin position="126"/>
        <end position="136"/>
    </location>
</feature>
<dbReference type="SUPFAM" id="SSF103647">
    <property type="entry name" value="TSP type-3 repeat"/>
    <property type="match status" value="1"/>
</dbReference>
<dbReference type="AlphaFoldDB" id="A0A2H0W4J0"/>
<dbReference type="InterPro" id="IPR053180">
    <property type="entry name" value="Ca-binding_acidic-repeat"/>
</dbReference>
<dbReference type="InterPro" id="IPR059100">
    <property type="entry name" value="TSP3_bac"/>
</dbReference>
<dbReference type="InterPro" id="IPR028974">
    <property type="entry name" value="TSP_type-3_rpt"/>
</dbReference>
<evidence type="ECO:0000313" key="8">
    <source>
        <dbReference type="Proteomes" id="UP000229056"/>
    </source>
</evidence>
<dbReference type="Proteomes" id="UP000229056">
    <property type="component" value="Unassembled WGS sequence"/>
</dbReference>
<comment type="caution">
    <text evidence="7">The sequence shown here is derived from an EMBL/GenBank/DDBJ whole genome shotgun (WGS) entry which is preliminary data.</text>
</comment>
<feature type="compositionally biased region" description="Polar residues" evidence="5">
    <location>
        <begin position="1"/>
        <end position="19"/>
    </location>
</feature>
<protein>
    <recommendedName>
        <fullName evidence="9">Calcium-binding protein</fullName>
    </recommendedName>
</protein>
<feature type="region of interest" description="Disordered" evidence="5">
    <location>
        <begin position="115"/>
        <end position="144"/>
    </location>
</feature>
<evidence type="ECO:0000256" key="5">
    <source>
        <dbReference type="SAM" id="MobiDB-lite"/>
    </source>
</evidence>
<proteinExistence type="predicted"/>
<dbReference type="Pfam" id="PF18884">
    <property type="entry name" value="TSP3_bac"/>
    <property type="match status" value="2"/>
</dbReference>
<evidence type="ECO:0008006" key="9">
    <source>
        <dbReference type="Google" id="ProtNLM"/>
    </source>
</evidence>